<feature type="transmembrane region" description="Helical" evidence="8">
    <location>
        <begin position="128"/>
        <end position="152"/>
    </location>
</feature>
<dbReference type="GO" id="GO:0015112">
    <property type="term" value="F:nitrate transmembrane transporter activity"/>
    <property type="evidence" value="ECO:0007669"/>
    <property type="project" value="UniProtKB-UniRule"/>
</dbReference>
<organism evidence="10 11">
    <name type="scientific">Hymenoscyphus fraxineus</name>
    <dbReference type="NCBI Taxonomy" id="746836"/>
    <lineage>
        <taxon>Eukaryota</taxon>
        <taxon>Fungi</taxon>
        <taxon>Dikarya</taxon>
        <taxon>Ascomycota</taxon>
        <taxon>Pezizomycotina</taxon>
        <taxon>Leotiomycetes</taxon>
        <taxon>Helotiales</taxon>
        <taxon>Helotiaceae</taxon>
        <taxon>Hymenoscyphus</taxon>
    </lineage>
</organism>
<dbReference type="GO" id="GO:0015113">
    <property type="term" value="F:nitrite transmembrane transporter activity"/>
    <property type="evidence" value="ECO:0007669"/>
    <property type="project" value="InterPro"/>
</dbReference>
<reference evidence="10" key="1">
    <citation type="submission" date="2021-07" db="EMBL/GenBank/DDBJ databases">
        <authorList>
            <person name="Durling M."/>
        </authorList>
    </citation>
    <scope>NUCLEOTIDE SEQUENCE</scope>
</reference>
<feature type="transmembrane region" description="Helical" evidence="8">
    <location>
        <begin position="468"/>
        <end position="487"/>
    </location>
</feature>
<dbReference type="InterPro" id="IPR044772">
    <property type="entry name" value="NO3_transporter"/>
</dbReference>
<keyword evidence="4 8" id="KW-0812">Transmembrane</keyword>
<keyword evidence="3 8" id="KW-0813">Transport</keyword>
<proteinExistence type="inferred from homology"/>
<feature type="compositionally biased region" description="Polar residues" evidence="9">
    <location>
        <begin position="246"/>
        <end position="255"/>
    </location>
</feature>
<dbReference type="GO" id="GO:0005886">
    <property type="term" value="C:plasma membrane"/>
    <property type="evidence" value="ECO:0007669"/>
    <property type="project" value="UniProtKB-SubCell"/>
</dbReference>
<evidence type="ECO:0000313" key="11">
    <source>
        <dbReference type="Proteomes" id="UP000696280"/>
    </source>
</evidence>
<dbReference type="SUPFAM" id="SSF103473">
    <property type="entry name" value="MFS general substrate transporter"/>
    <property type="match status" value="1"/>
</dbReference>
<dbReference type="InterPro" id="IPR036259">
    <property type="entry name" value="MFS_trans_sf"/>
</dbReference>
<dbReference type="AlphaFoldDB" id="A0A9N9PL76"/>
<dbReference type="EMBL" id="CAJVRL010000038">
    <property type="protein sequence ID" value="CAG8950796.1"/>
    <property type="molecule type" value="Genomic_DNA"/>
</dbReference>
<evidence type="ECO:0000256" key="5">
    <source>
        <dbReference type="ARBA" id="ARBA00022989"/>
    </source>
</evidence>
<dbReference type="Gene3D" id="1.20.1250.20">
    <property type="entry name" value="MFS general substrate transporter like domains"/>
    <property type="match status" value="2"/>
</dbReference>
<evidence type="ECO:0000256" key="3">
    <source>
        <dbReference type="ARBA" id="ARBA00022448"/>
    </source>
</evidence>
<evidence type="ECO:0000256" key="2">
    <source>
        <dbReference type="ARBA" id="ARBA00008432"/>
    </source>
</evidence>
<keyword evidence="11" id="KW-1185">Reference proteome</keyword>
<evidence type="ECO:0000256" key="6">
    <source>
        <dbReference type="ARBA" id="ARBA00023063"/>
    </source>
</evidence>
<dbReference type="InterPro" id="IPR004737">
    <property type="entry name" value="NO3_transporter_NarK/NarU-like"/>
</dbReference>
<gene>
    <name evidence="10" type="ORF">HYFRA_00003012</name>
</gene>
<comment type="subcellular location">
    <subcellularLocation>
        <location evidence="8">Cell membrane</location>
        <topology evidence="8">Multi-pass membrane protein</topology>
    </subcellularLocation>
    <subcellularLocation>
        <location evidence="1">Membrane</location>
        <topology evidence="1">Multi-pass membrane protein</topology>
    </subcellularLocation>
</comment>
<feature type="transmembrane region" description="Helical" evidence="8">
    <location>
        <begin position="349"/>
        <end position="371"/>
    </location>
</feature>
<comment type="similarity">
    <text evidence="2 8">Belongs to the major facilitator superfamily. Nitrate/nitrite porter (TC 2.A.1.8) family.</text>
</comment>
<dbReference type="FunFam" id="1.20.1250.20:FF:000382">
    <property type="entry name" value="Nitrate transporter CrnA"/>
    <property type="match status" value="1"/>
</dbReference>
<evidence type="ECO:0000313" key="10">
    <source>
        <dbReference type="EMBL" id="CAG8950796.1"/>
    </source>
</evidence>
<keyword evidence="5 8" id="KW-1133">Transmembrane helix</keyword>
<feature type="transmembrane region" description="Helical" evidence="8">
    <location>
        <begin position="73"/>
        <end position="91"/>
    </location>
</feature>
<feature type="transmembrane region" description="Helical" evidence="8">
    <location>
        <begin position="164"/>
        <end position="184"/>
    </location>
</feature>
<protein>
    <recommendedName>
        <fullName evidence="8">Nitrate/nitrite transporter</fullName>
    </recommendedName>
</protein>
<evidence type="ECO:0000256" key="7">
    <source>
        <dbReference type="ARBA" id="ARBA00023136"/>
    </source>
</evidence>
<feature type="transmembrane region" description="Helical" evidence="8">
    <location>
        <begin position="196"/>
        <end position="220"/>
    </location>
</feature>
<dbReference type="GO" id="GO:0042128">
    <property type="term" value="P:nitrate assimilation"/>
    <property type="evidence" value="ECO:0007669"/>
    <property type="project" value="UniProtKB-UniRule"/>
</dbReference>
<sequence length="501" mass="53647">MPFKVSYLWTAPEVNPLNLKARSIPILNPLNKYGRTFFFSWSGFLVAFLSWYAFPPLLTLTIRKDLKMTQDDFANSNIMSLCGTLVIRAIAGPLCDRFGPRLVFVGCLLSGAIPTAMAGLVTTPKGLIALRFFIGVLGGSFVPCQVWCTGFFDKNVVGTANALAGGWGNSGGGITYFVMPAIFDSLVRNQHLTPHVAWRVAFIVPFIIITAIALGLLFIAEDTPTGRWSERHQIVRTLIAQNVGDSANQSRTSLKGSDEKHATKEQASGSKVDTERQVPGTSVVDATVAEVVVAPTMKEGLSVAFSLQTLALAAPYACSFGGELAINSIIGSYYLKNFPHLGQTGAGRWAAMFGLLNVVFRPLGGLVADIIYKYTNSVWAKKLWIVFCGVAMGCFELAIGLTNSHQEATMFGLVAGLAIFMDASNGANFAVVPHVHPFANGILSGIVGASGNLGGIIFAIIFRYNGSHYGRVIWIIGAISIGVNLSVSWIRPVPKGQIGGT</sequence>
<evidence type="ECO:0000256" key="9">
    <source>
        <dbReference type="SAM" id="MobiDB-lite"/>
    </source>
</evidence>
<dbReference type="PANTHER" id="PTHR23515">
    <property type="entry name" value="HIGH-AFFINITY NITRATE TRANSPORTER 2.3"/>
    <property type="match status" value="1"/>
</dbReference>
<keyword evidence="8" id="KW-1003">Cell membrane</keyword>
<dbReference type="Pfam" id="PF07690">
    <property type="entry name" value="MFS_1"/>
    <property type="match status" value="1"/>
</dbReference>
<feature type="transmembrane region" description="Helical" evidence="8">
    <location>
        <begin position="103"/>
        <end position="121"/>
    </location>
</feature>
<feature type="transmembrane region" description="Helical" evidence="8">
    <location>
        <begin position="438"/>
        <end position="462"/>
    </location>
</feature>
<name>A0A9N9PL76_9HELO</name>
<feature type="region of interest" description="Disordered" evidence="9">
    <location>
        <begin position="246"/>
        <end position="278"/>
    </location>
</feature>
<dbReference type="InterPro" id="IPR011701">
    <property type="entry name" value="MFS"/>
</dbReference>
<evidence type="ECO:0000256" key="8">
    <source>
        <dbReference type="RuleBase" id="RU366033"/>
    </source>
</evidence>
<dbReference type="OrthoDB" id="434240at2759"/>
<dbReference type="Proteomes" id="UP000696280">
    <property type="component" value="Unassembled WGS sequence"/>
</dbReference>
<keyword evidence="6 8" id="KW-0534">Nitrate assimilation</keyword>
<accession>A0A9N9PL76</accession>
<comment type="caution">
    <text evidence="10">The sequence shown here is derived from an EMBL/GenBank/DDBJ whole genome shotgun (WGS) entry which is preliminary data.</text>
</comment>
<feature type="transmembrane region" description="Helical" evidence="8">
    <location>
        <begin position="408"/>
        <end position="431"/>
    </location>
</feature>
<feature type="transmembrane region" description="Helical" evidence="8">
    <location>
        <begin position="383"/>
        <end position="402"/>
    </location>
</feature>
<evidence type="ECO:0000256" key="4">
    <source>
        <dbReference type="ARBA" id="ARBA00022692"/>
    </source>
</evidence>
<keyword evidence="7 8" id="KW-0472">Membrane</keyword>
<feature type="transmembrane region" description="Helical" evidence="8">
    <location>
        <begin position="38"/>
        <end position="61"/>
    </location>
</feature>
<evidence type="ECO:0000256" key="1">
    <source>
        <dbReference type="ARBA" id="ARBA00004141"/>
    </source>
</evidence>
<dbReference type="NCBIfam" id="TIGR00886">
    <property type="entry name" value="2A0108"/>
    <property type="match status" value="1"/>
</dbReference>